<evidence type="ECO:0000256" key="3">
    <source>
        <dbReference type="ARBA" id="ARBA00022692"/>
    </source>
</evidence>
<name>A0A3B3SV86_9TELE</name>
<keyword evidence="3 6" id="KW-0812">Transmembrane</keyword>
<evidence type="ECO:0000313" key="7">
    <source>
        <dbReference type="Ensembl" id="ENSPKIP00000034041.1"/>
    </source>
</evidence>
<dbReference type="GeneTree" id="ENSGT00390000003231"/>
<reference evidence="7" key="2">
    <citation type="submission" date="2025-09" db="UniProtKB">
        <authorList>
            <consortium name="Ensembl"/>
        </authorList>
    </citation>
    <scope>IDENTIFICATION</scope>
</reference>
<evidence type="ECO:0000256" key="6">
    <source>
        <dbReference type="RuleBase" id="RU910716"/>
    </source>
</evidence>
<keyword evidence="5 6" id="KW-0472">Membrane</keyword>
<dbReference type="Proteomes" id="UP000261540">
    <property type="component" value="Unplaced"/>
</dbReference>
<dbReference type="Ensembl" id="ENSPKIT00000014939.1">
    <property type="protein sequence ID" value="ENSPKIP00000034041.1"/>
    <property type="gene ID" value="ENSPKIG00000013534.1"/>
</dbReference>
<evidence type="ECO:0000256" key="4">
    <source>
        <dbReference type="ARBA" id="ARBA00022989"/>
    </source>
</evidence>
<evidence type="ECO:0000256" key="2">
    <source>
        <dbReference type="ARBA" id="ARBA00008789"/>
    </source>
</evidence>
<feature type="transmembrane region" description="Helical" evidence="6">
    <location>
        <begin position="196"/>
        <end position="218"/>
    </location>
</feature>
<comment type="similarity">
    <text evidence="2 6">Belongs to the XK family.</text>
</comment>
<dbReference type="AlphaFoldDB" id="A0A3B3SV86"/>
<dbReference type="InterPro" id="IPR018629">
    <property type="entry name" value="XK-rel"/>
</dbReference>
<feature type="transmembrane region" description="Helical" evidence="6">
    <location>
        <begin position="259"/>
        <end position="280"/>
    </location>
</feature>
<dbReference type="InterPro" id="IPR051773">
    <property type="entry name" value="XK-related_adapter"/>
</dbReference>
<feature type="transmembrane region" description="Helical" evidence="6">
    <location>
        <begin position="342"/>
        <end position="362"/>
    </location>
</feature>
<reference evidence="7" key="1">
    <citation type="submission" date="2025-08" db="UniProtKB">
        <authorList>
            <consortium name="Ensembl"/>
        </authorList>
    </citation>
    <scope>IDENTIFICATION</scope>
</reference>
<organism evidence="7 8">
    <name type="scientific">Paramormyrops kingsleyae</name>
    <dbReference type="NCBI Taxonomy" id="1676925"/>
    <lineage>
        <taxon>Eukaryota</taxon>
        <taxon>Metazoa</taxon>
        <taxon>Chordata</taxon>
        <taxon>Craniata</taxon>
        <taxon>Vertebrata</taxon>
        <taxon>Euteleostomi</taxon>
        <taxon>Actinopterygii</taxon>
        <taxon>Neopterygii</taxon>
        <taxon>Teleostei</taxon>
        <taxon>Osteoglossocephala</taxon>
        <taxon>Osteoglossomorpha</taxon>
        <taxon>Osteoglossiformes</taxon>
        <taxon>Mormyridae</taxon>
        <taxon>Paramormyrops</taxon>
    </lineage>
</organism>
<dbReference type="OrthoDB" id="6136301at2759"/>
<dbReference type="GO" id="GO:0005886">
    <property type="term" value="C:plasma membrane"/>
    <property type="evidence" value="ECO:0007669"/>
    <property type="project" value="UniProtKB-ARBA"/>
</dbReference>
<feature type="transmembrane region" description="Helical" evidence="6">
    <location>
        <begin position="61"/>
        <end position="80"/>
    </location>
</feature>
<dbReference type="PANTHER" id="PTHR14297">
    <property type="entry name" value="MEMBRANE TRANSPORT PROTEIN XK FAMILY MEMBER"/>
    <property type="match status" value="1"/>
</dbReference>
<keyword evidence="8" id="KW-1185">Reference proteome</keyword>
<evidence type="ECO:0000313" key="8">
    <source>
        <dbReference type="Proteomes" id="UP000261540"/>
    </source>
</evidence>
<keyword evidence="4 6" id="KW-1133">Transmembrane helix</keyword>
<dbReference type="STRING" id="1676925.ENSPKIP00000034041"/>
<protein>
    <recommendedName>
        <fullName evidence="6">XK-related protein</fullName>
    </recommendedName>
</protein>
<feature type="transmembrane region" description="Helical" evidence="6">
    <location>
        <begin position="92"/>
        <end position="116"/>
    </location>
</feature>
<comment type="subcellular location">
    <subcellularLocation>
        <location evidence="1 6">Membrane</location>
        <topology evidence="1 6">Multi-pass membrane protein</topology>
    </subcellularLocation>
</comment>
<feature type="transmembrane region" description="Helical" evidence="6">
    <location>
        <begin position="301"/>
        <end position="322"/>
    </location>
</feature>
<proteinExistence type="inferred from homology"/>
<accession>A0A3B3SV86</accession>
<evidence type="ECO:0000256" key="5">
    <source>
        <dbReference type="ARBA" id="ARBA00023136"/>
    </source>
</evidence>
<feature type="transmembrane region" description="Helical" evidence="6">
    <location>
        <begin position="374"/>
        <end position="396"/>
    </location>
</feature>
<dbReference type="PANTHER" id="PTHR14297:SF4">
    <property type="entry name" value="XK-RELATED PROTEIN 2"/>
    <property type="match status" value="1"/>
</dbReference>
<dbReference type="Pfam" id="PF09815">
    <property type="entry name" value="XK-related"/>
    <property type="match status" value="1"/>
</dbReference>
<sequence>MCENINKESQDAEECNFEHVTGVNKGPPPVSVVIATALYVAELVTAAVLCKMYSDTEDRFWMGFTITFMLVPSLLTQLTLTFLHRDLESDRPLVLCLHLLLLGPLIRCIEALVIYFQAGKNEEPYVTISRKIKLAGRQTTPTEREISQSERKLATFRNAAKRSAIIQAFLGSAPQLMLQLYASIQEKSILPARVCLITINLLSITYGTLVCNVLAIQIKYDDYKIRLQPCAYFCMVLWRGLEIATRTTALVLFSTALTYWVVPIGLGNLLIFFALPWVLFWKKRASLPDSLEKSLSKFGTIVALCLITFLYACINTFCYSAIQLDLAHRDLIEKSMSWVQIAMYYSLRFAENTFLVVMWYFFKTDFYEYICAPMLVIQLVVCYVLAVTFMMVFYQYCHPCRHLFSHNVADCLRCACCHRETGPAVPVDVIVSDHMTEDDRPCLLTVKQ</sequence>
<dbReference type="KEGG" id="pki:111833664"/>
<evidence type="ECO:0000256" key="1">
    <source>
        <dbReference type="ARBA" id="ARBA00004141"/>
    </source>
</evidence>